<keyword evidence="3" id="KW-0914">Notch signaling pathway</keyword>
<dbReference type="EMBL" id="JAYMGO010000001">
    <property type="protein sequence ID" value="KAL1282092.1"/>
    <property type="molecule type" value="Genomic_DNA"/>
</dbReference>
<organism evidence="10 11">
    <name type="scientific">Cirrhinus molitorella</name>
    <name type="common">mud carp</name>
    <dbReference type="NCBI Taxonomy" id="172907"/>
    <lineage>
        <taxon>Eukaryota</taxon>
        <taxon>Metazoa</taxon>
        <taxon>Chordata</taxon>
        <taxon>Craniata</taxon>
        <taxon>Vertebrata</taxon>
        <taxon>Euteleostomi</taxon>
        <taxon>Actinopterygii</taxon>
        <taxon>Neopterygii</taxon>
        <taxon>Teleostei</taxon>
        <taxon>Ostariophysi</taxon>
        <taxon>Cypriniformes</taxon>
        <taxon>Cyprinidae</taxon>
        <taxon>Labeoninae</taxon>
        <taxon>Labeonini</taxon>
        <taxon>Cirrhinus</taxon>
    </lineage>
</organism>
<comment type="caution">
    <text evidence="10">The sequence shown here is derived from an EMBL/GenBank/DDBJ whole genome shotgun (WGS) entry which is preliminary data.</text>
</comment>
<evidence type="ECO:0000313" key="11">
    <source>
        <dbReference type="Proteomes" id="UP001558613"/>
    </source>
</evidence>
<feature type="compositionally biased region" description="Low complexity" evidence="8">
    <location>
        <begin position="103"/>
        <end position="112"/>
    </location>
</feature>
<evidence type="ECO:0000256" key="7">
    <source>
        <dbReference type="ARBA" id="ARBA00023242"/>
    </source>
</evidence>
<dbReference type="PANTHER" id="PTHR15692">
    <property type="entry name" value="MASTERMIND-LIKE"/>
    <property type="match status" value="1"/>
</dbReference>
<reference evidence="10 11" key="1">
    <citation type="submission" date="2023-09" db="EMBL/GenBank/DDBJ databases">
        <authorList>
            <person name="Wang M."/>
        </authorList>
    </citation>
    <scope>NUCLEOTIDE SEQUENCE [LARGE SCALE GENOMIC DNA]</scope>
    <source>
        <strain evidence="10">GT-2023</strain>
        <tissue evidence="10">Liver</tissue>
    </source>
</reference>
<name>A0ABR3NYH0_9TELE</name>
<comment type="similarity">
    <text evidence="2">Belongs to the mastermind family.</text>
</comment>
<comment type="subcellular location">
    <subcellularLocation>
        <location evidence="1">Nucleus speckle</location>
    </subcellularLocation>
</comment>
<dbReference type="PANTHER" id="PTHR15692:SF8">
    <property type="entry name" value="MASTERMIND-LIKE PROTEIN 3"/>
    <property type="match status" value="1"/>
</dbReference>
<evidence type="ECO:0000256" key="8">
    <source>
        <dbReference type="SAM" id="MobiDB-lite"/>
    </source>
</evidence>
<keyword evidence="11" id="KW-1185">Reference proteome</keyword>
<evidence type="ECO:0000256" key="4">
    <source>
        <dbReference type="ARBA" id="ARBA00023015"/>
    </source>
</evidence>
<dbReference type="Proteomes" id="UP001558613">
    <property type="component" value="Unassembled WGS sequence"/>
</dbReference>
<feature type="domain" description="Neurogenic mastermind-like N-terminal" evidence="9">
    <location>
        <begin position="46"/>
        <end position="105"/>
    </location>
</feature>
<sequence length="182" mass="19850">MMGDFASPAAVPTGGGICINNSNVNLNSAINATNSSTGGGGNVGIPKHSTVVERLRQRIEGCRRHHVNCESRYQQAHAEQLELDRRETLSLYQRSLEQRAKKSSNSKQQSKQQEPDSTATTEQRSSTLIAVVLKALMAGVVDLPLCGVDVSVSRYIGNKCFTSESLRFKETTGSMFLRLFST</sequence>
<keyword evidence="7" id="KW-0539">Nucleus</keyword>
<evidence type="ECO:0000256" key="5">
    <source>
        <dbReference type="ARBA" id="ARBA00023159"/>
    </source>
</evidence>
<keyword evidence="6" id="KW-0804">Transcription</keyword>
<gene>
    <name evidence="10" type="ORF">QQF64_000895</name>
</gene>
<dbReference type="InterPro" id="IPR046370">
    <property type="entry name" value="MAML_N_sf"/>
</dbReference>
<dbReference type="Gene3D" id="6.10.250.970">
    <property type="match status" value="1"/>
</dbReference>
<evidence type="ECO:0000256" key="3">
    <source>
        <dbReference type="ARBA" id="ARBA00022976"/>
    </source>
</evidence>
<proteinExistence type="inferred from homology"/>
<keyword evidence="5" id="KW-0010">Activator</keyword>
<protein>
    <recommendedName>
        <fullName evidence="9">Neurogenic mastermind-like N-terminal domain-containing protein</fullName>
    </recommendedName>
</protein>
<evidence type="ECO:0000259" key="9">
    <source>
        <dbReference type="SMART" id="SM01275"/>
    </source>
</evidence>
<evidence type="ECO:0000256" key="6">
    <source>
        <dbReference type="ARBA" id="ARBA00023163"/>
    </source>
</evidence>
<keyword evidence="4" id="KW-0805">Transcription regulation</keyword>
<evidence type="ECO:0000256" key="1">
    <source>
        <dbReference type="ARBA" id="ARBA00004324"/>
    </source>
</evidence>
<dbReference type="Pfam" id="PF09596">
    <property type="entry name" value="MamL-1"/>
    <property type="match status" value="1"/>
</dbReference>
<evidence type="ECO:0000256" key="2">
    <source>
        <dbReference type="ARBA" id="ARBA00008081"/>
    </source>
</evidence>
<evidence type="ECO:0000313" key="10">
    <source>
        <dbReference type="EMBL" id="KAL1282092.1"/>
    </source>
</evidence>
<dbReference type="InterPro" id="IPR019082">
    <property type="entry name" value="Mastermind-like_N"/>
</dbReference>
<dbReference type="InterPro" id="IPR046369">
    <property type="entry name" value="MAML1-3"/>
</dbReference>
<dbReference type="SMART" id="SM01275">
    <property type="entry name" value="MamL-1"/>
    <property type="match status" value="1"/>
</dbReference>
<accession>A0ABR3NYH0</accession>
<feature type="region of interest" description="Disordered" evidence="8">
    <location>
        <begin position="96"/>
        <end position="123"/>
    </location>
</feature>